<dbReference type="GO" id="GO:0061630">
    <property type="term" value="F:ubiquitin protein ligase activity"/>
    <property type="evidence" value="ECO:0007669"/>
    <property type="project" value="UniProtKB-EC"/>
</dbReference>
<dbReference type="GO" id="GO:0090337">
    <property type="term" value="P:regulation of formin-nucleated actin cable assembly"/>
    <property type="evidence" value="ECO:0007669"/>
    <property type="project" value="UniProtKB-ARBA"/>
</dbReference>
<dbReference type="SUPFAM" id="SSF57850">
    <property type="entry name" value="RING/U-box"/>
    <property type="match status" value="1"/>
</dbReference>
<dbReference type="GO" id="GO:0006511">
    <property type="term" value="P:ubiquitin-dependent protein catabolic process"/>
    <property type="evidence" value="ECO:0007669"/>
    <property type="project" value="TreeGrafter"/>
</dbReference>
<keyword evidence="6" id="KW-0479">Metal-binding</keyword>
<dbReference type="InterPro" id="IPR001841">
    <property type="entry name" value="Znf_RING"/>
</dbReference>
<dbReference type="SMART" id="SM00240">
    <property type="entry name" value="FHA"/>
    <property type="match status" value="1"/>
</dbReference>
<dbReference type="Proteomes" id="UP000572817">
    <property type="component" value="Unassembled WGS sequence"/>
</dbReference>
<keyword evidence="8" id="KW-0833">Ubl conjugation pathway</keyword>
<dbReference type="Gene3D" id="2.60.200.20">
    <property type="match status" value="1"/>
</dbReference>
<evidence type="ECO:0000256" key="14">
    <source>
        <dbReference type="SAM" id="MobiDB-lite"/>
    </source>
</evidence>
<dbReference type="InterPro" id="IPR008984">
    <property type="entry name" value="SMAD_FHA_dom_sf"/>
</dbReference>
<dbReference type="Pfam" id="PF17123">
    <property type="entry name" value="zf-RING_11"/>
    <property type="match status" value="1"/>
</dbReference>
<feature type="compositionally biased region" description="Low complexity" evidence="14">
    <location>
        <begin position="1"/>
        <end position="25"/>
    </location>
</feature>
<dbReference type="SUPFAM" id="SSF49879">
    <property type="entry name" value="SMAD/FHA domain"/>
    <property type="match status" value="1"/>
</dbReference>
<feature type="compositionally biased region" description="Low complexity" evidence="14">
    <location>
        <begin position="541"/>
        <end position="554"/>
    </location>
</feature>
<comment type="similarity">
    <text evidence="11">Belongs to the DMA1 family.</text>
</comment>
<proteinExistence type="inferred from homology"/>
<keyword evidence="18" id="KW-1185">Reference proteome</keyword>
<feature type="domain" description="FHA" evidence="15">
    <location>
        <begin position="211"/>
        <end position="275"/>
    </location>
</feature>
<dbReference type="GO" id="GO:0005829">
    <property type="term" value="C:cytosol"/>
    <property type="evidence" value="ECO:0007669"/>
    <property type="project" value="TreeGrafter"/>
</dbReference>
<keyword evidence="10" id="KW-0131">Cell cycle</keyword>
<evidence type="ECO:0000256" key="8">
    <source>
        <dbReference type="ARBA" id="ARBA00022786"/>
    </source>
</evidence>
<dbReference type="GO" id="GO:0097271">
    <property type="term" value="P:protein localization to bud neck"/>
    <property type="evidence" value="ECO:0007669"/>
    <property type="project" value="UniProtKB-ARBA"/>
</dbReference>
<dbReference type="FunFam" id="2.60.200.20:FF:000030">
    <property type="entry name" value="FHA domain-containing protein"/>
    <property type="match status" value="1"/>
</dbReference>
<keyword evidence="4" id="KW-0963">Cytoplasm</keyword>
<feature type="domain" description="RING-type" evidence="16">
    <location>
        <begin position="357"/>
        <end position="402"/>
    </location>
</feature>
<comment type="caution">
    <text evidence="17">The sequence shown here is derived from an EMBL/GenBank/DDBJ whole genome shotgun (WGS) entry which is preliminary data.</text>
</comment>
<comment type="catalytic activity">
    <reaction evidence="1">
        <text>S-ubiquitinyl-[E2 ubiquitin-conjugating enzyme]-L-cysteine + [acceptor protein]-L-lysine = [E2 ubiquitin-conjugating enzyme]-L-cysteine + N(6)-ubiquitinyl-[acceptor protein]-L-lysine.</text>
        <dbReference type="EC" id="2.3.2.27"/>
    </reaction>
</comment>
<dbReference type="PROSITE" id="PS50089">
    <property type="entry name" value="ZF_RING_2"/>
    <property type="match status" value="1"/>
</dbReference>
<evidence type="ECO:0000256" key="9">
    <source>
        <dbReference type="ARBA" id="ARBA00022833"/>
    </source>
</evidence>
<evidence type="ECO:0000259" key="16">
    <source>
        <dbReference type="PROSITE" id="PS50089"/>
    </source>
</evidence>
<dbReference type="GO" id="GO:0031578">
    <property type="term" value="P:mitotic spindle orientation checkpoint signaling"/>
    <property type="evidence" value="ECO:0007669"/>
    <property type="project" value="UniProtKB-ARBA"/>
</dbReference>
<dbReference type="PANTHER" id="PTHR15067">
    <property type="entry name" value="E3 UBIQUITIN-PROTEIN LIGASE RNF8"/>
    <property type="match status" value="1"/>
</dbReference>
<dbReference type="PROSITE" id="PS50006">
    <property type="entry name" value="FHA_DOMAIN"/>
    <property type="match status" value="1"/>
</dbReference>
<evidence type="ECO:0000256" key="12">
    <source>
        <dbReference type="ARBA" id="ARBA00080465"/>
    </source>
</evidence>
<keyword evidence="5" id="KW-0808">Transferase</keyword>
<evidence type="ECO:0000313" key="18">
    <source>
        <dbReference type="Proteomes" id="UP000572817"/>
    </source>
</evidence>
<dbReference type="GO" id="GO:0008270">
    <property type="term" value="F:zinc ion binding"/>
    <property type="evidence" value="ECO:0007669"/>
    <property type="project" value="UniProtKB-KW"/>
</dbReference>
<dbReference type="InterPro" id="IPR013083">
    <property type="entry name" value="Znf_RING/FYVE/PHD"/>
</dbReference>
<accession>A0A8H4IY59</accession>
<evidence type="ECO:0000256" key="6">
    <source>
        <dbReference type="ARBA" id="ARBA00022723"/>
    </source>
</evidence>
<evidence type="ECO:0000256" key="1">
    <source>
        <dbReference type="ARBA" id="ARBA00000900"/>
    </source>
</evidence>
<dbReference type="PANTHER" id="PTHR15067:SF7">
    <property type="entry name" value="E3 UBIQUITIN-PROTEIN LIGASE DMA1-RELATED"/>
    <property type="match status" value="1"/>
</dbReference>
<dbReference type="FunFam" id="3.30.40.10:FF:000426">
    <property type="entry name" value="DMA1p Ubiquitin-protein ligase (E3)"/>
    <property type="match status" value="1"/>
</dbReference>
<evidence type="ECO:0000256" key="5">
    <source>
        <dbReference type="ARBA" id="ARBA00022679"/>
    </source>
</evidence>
<dbReference type="Pfam" id="PF00498">
    <property type="entry name" value="FHA"/>
    <property type="match status" value="1"/>
</dbReference>
<evidence type="ECO:0000259" key="15">
    <source>
        <dbReference type="PROSITE" id="PS50006"/>
    </source>
</evidence>
<dbReference type="AlphaFoldDB" id="A0A8H4IY59"/>
<comment type="subcellular location">
    <subcellularLocation>
        <location evidence="2">Cytoplasm</location>
    </subcellularLocation>
</comment>
<evidence type="ECO:0000256" key="10">
    <source>
        <dbReference type="ARBA" id="ARBA00023306"/>
    </source>
</evidence>
<feature type="region of interest" description="Disordered" evidence="14">
    <location>
        <begin position="1"/>
        <end position="173"/>
    </location>
</feature>
<dbReference type="EMBL" id="WWBZ02000022">
    <property type="protein sequence ID" value="KAF4308497.1"/>
    <property type="molecule type" value="Genomic_DNA"/>
</dbReference>
<dbReference type="GO" id="GO:0000132">
    <property type="term" value="P:establishment of mitotic spindle orientation"/>
    <property type="evidence" value="ECO:0007669"/>
    <property type="project" value="UniProtKB-ARBA"/>
</dbReference>
<dbReference type="EC" id="2.3.2.27" evidence="3"/>
<organism evidence="17 18">
    <name type="scientific">Botryosphaeria dothidea</name>
    <dbReference type="NCBI Taxonomy" id="55169"/>
    <lineage>
        <taxon>Eukaryota</taxon>
        <taxon>Fungi</taxon>
        <taxon>Dikarya</taxon>
        <taxon>Ascomycota</taxon>
        <taxon>Pezizomycotina</taxon>
        <taxon>Dothideomycetes</taxon>
        <taxon>Dothideomycetes incertae sedis</taxon>
        <taxon>Botryosphaeriales</taxon>
        <taxon>Botryosphaeriaceae</taxon>
        <taxon>Botryosphaeria</taxon>
    </lineage>
</organism>
<gene>
    <name evidence="17" type="ORF">GTA08_BOTSDO04361</name>
</gene>
<keyword evidence="7 13" id="KW-0863">Zinc-finger</keyword>
<feature type="region of interest" description="Disordered" evidence="14">
    <location>
        <begin position="500"/>
        <end position="632"/>
    </location>
</feature>
<name>A0A8H4IY59_9PEZI</name>
<evidence type="ECO:0000256" key="7">
    <source>
        <dbReference type="ARBA" id="ARBA00022771"/>
    </source>
</evidence>
<feature type="compositionally biased region" description="Low complexity" evidence="14">
    <location>
        <begin position="67"/>
        <end position="109"/>
    </location>
</feature>
<evidence type="ECO:0000256" key="2">
    <source>
        <dbReference type="ARBA" id="ARBA00004496"/>
    </source>
</evidence>
<feature type="compositionally biased region" description="Polar residues" evidence="14">
    <location>
        <begin position="502"/>
        <end position="520"/>
    </location>
</feature>
<evidence type="ECO:0000256" key="13">
    <source>
        <dbReference type="PROSITE-ProRule" id="PRU00175"/>
    </source>
</evidence>
<evidence type="ECO:0000313" key="17">
    <source>
        <dbReference type="EMBL" id="KAF4308497.1"/>
    </source>
</evidence>
<dbReference type="GO" id="GO:0000921">
    <property type="term" value="P:septin ring assembly"/>
    <property type="evidence" value="ECO:0007669"/>
    <property type="project" value="UniProtKB-ARBA"/>
</dbReference>
<protein>
    <recommendedName>
        <fullName evidence="3">RING-type E3 ubiquitin transferase</fullName>
        <ecNumber evidence="3">2.3.2.27</ecNumber>
    </recommendedName>
    <alternativeName>
        <fullName evidence="12">Checkpoint forkhead associated with RING domains-containing protein 1</fullName>
    </alternativeName>
</protein>
<dbReference type="InterPro" id="IPR000253">
    <property type="entry name" value="FHA_dom"/>
</dbReference>
<dbReference type="OrthoDB" id="687730at2759"/>
<dbReference type="GO" id="GO:0051865">
    <property type="term" value="P:protein autoubiquitination"/>
    <property type="evidence" value="ECO:0007669"/>
    <property type="project" value="UniProtKB-ARBA"/>
</dbReference>
<dbReference type="Gene3D" id="3.30.40.10">
    <property type="entry name" value="Zinc/RING finger domain, C3HC4 (zinc finger)"/>
    <property type="match status" value="1"/>
</dbReference>
<dbReference type="GO" id="GO:0032153">
    <property type="term" value="C:cell division site"/>
    <property type="evidence" value="ECO:0007669"/>
    <property type="project" value="TreeGrafter"/>
</dbReference>
<feature type="compositionally biased region" description="Low complexity" evidence="14">
    <location>
        <begin position="124"/>
        <end position="141"/>
    </location>
</feature>
<evidence type="ECO:0000256" key="11">
    <source>
        <dbReference type="ARBA" id="ARBA00061209"/>
    </source>
</evidence>
<evidence type="ECO:0000256" key="3">
    <source>
        <dbReference type="ARBA" id="ARBA00012483"/>
    </source>
</evidence>
<keyword evidence="9" id="KW-0862">Zinc</keyword>
<dbReference type="SMART" id="SM00184">
    <property type="entry name" value="RING"/>
    <property type="match status" value="1"/>
</dbReference>
<sequence>MFTTPAPSAPTLSTTTSPASPTSPTRTGRLRGLSYLRSYTHLHSHSNDRSAGSSGHIRRPSLVRTRSTPSANASLSSSSTDTTPSVDLPSSSRQAPVDGSADAAGATSGWVPTVVGRSGLSRVASSAEPSTTSATSPRPASMTRNRAESAAPSLGVSHHGPAAGDATAEGSIPNKQLPSIRFIPHEDPRASRPSLQFPPISRTLPSEDCVIRVGRYSEKDNIPNDLPPNVPSSAPVGFKSKVVSRRHCEFWCKDGQWWIKDVKSSSGTFLNHIRLSQPGVESKPYKVGDGDVVQLGIDFRGGEEMIFRCVKIRIECNRNWQKALNNFNKSTHKRLRNLAQGAKSKDSDAASTHSTDCSICLMSIRPCQALFVAPCSHVWHYKCIARVINGPTYPQFMCPNCRMVNDLEADVSEPEDWDDELDEEIEEKIEEELVLAETAALPNGAAPIIPETEADGTSTPRPVTVVAPIGVTSDLAAPSAAPQSERIEEEDLAVGIAGVSLTEDNGPSSDQEQSSDTGLQTPPEDDPLPDAATSPSANVHPLPIASPAPASSSAGTPFGENAVLAAPAPSNQYALSPTPAVPGPDCPMTPRNNVGPFVLDGAGGRNSPDSPNGAVTDSVESRVNNNASDISG</sequence>
<feature type="compositionally biased region" description="Polar residues" evidence="14">
    <location>
        <begin position="621"/>
        <end position="632"/>
    </location>
</feature>
<reference evidence="17" key="1">
    <citation type="submission" date="2020-04" db="EMBL/GenBank/DDBJ databases">
        <title>Genome Assembly and Annotation of Botryosphaeria dothidea sdau 11-99, a Latent Pathogen of Apple Fruit Ring Rot in China.</title>
        <authorList>
            <person name="Yu C."/>
            <person name="Diao Y."/>
            <person name="Lu Q."/>
            <person name="Zhao J."/>
            <person name="Cui S."/>
            <person name="Peng C."/>
            <person name="He B."/>
            <person name="Liu H."/>
        </authorList>
    </citation>
    <scope>NUCLEOTIDE SEQUENCE [LARGE SCALE GENOMIC DNA]</scope>
    <source>
        <strain evidence="17">Sdau11-99</strain>
    </source>
</reference>
<dbReference type="GO" id="GO:0000151">
    <property type="term" value="C:ubiquitin ligase complex"/>
    <property type="evidence" value="ECO:0007669"/>
    <property type="project" value="TreeGrafter"/>
</dbReference>
<evidence type="ECO:0000256" key="4">
    <source>
        <dbReference type="ARBA" id="ARBA00022490"/>
    </source>
</evidence>